<keyword evidence="4" id="KW-1185">Reference proteome</keyword>
<dbReference type="KEGG" id="tsph:KIH39_03040"/>
<evidence type="ECO:0000256" key="1">
    <source>
        <dbReference type="SAM" id="Coils"/>
    </source>
</evidence>
<evidence type="ECO:0000256" key="2">
    <source>
        <dbReference type="SAM" id="SignalP"/>
    </source>
</evidence>
<gene>
    <name evidence="3" type="ORF">KIH39_03040</name>
</gene>
<organism evidence="3 4">
    <name type="scientific">Telmatocola sphagniphila</name>
    <dbReference type="NCBI Taxonomy" id="1123043"/>
    <lineage>
        <taxon>Bacteria</taxon>
        <taxon>Pseudomonadati</taxon>
        <taxon>Planctomycetota</taxon>
        <taxon>Planctomycetia</taxon>
        <taxon>Gemmatales</taxon>
        <taxon>Gemmataceae</taxon>
    </lineage>
</organism>
<feature type="coiled-coil region" evidence="1">
    <location>
        <begin position="115"/>
        <end position="142"/>
    </location>
</feature>
<feature type="signal peptide" evidence="2">
    <location>
        <begin position="1"/>
        <end position="17"/>
    </location>
</feature>
<dbReference type="InterPro" id="IPR018247">
    <property type="entry name" value="EF_Hand_1_Ca_BS"/>
</dbReference>
<dbReference type="Proteomes" id="UP000676194">
    <property type="component" value="Chromosome"/>
</dbReference>
<feature type="chain" id="PRO_5034110491" evidence="2">
    <location>
        <begin position="18"/>
        <end position="313"/>
    </location>
</feature>
<proteinExistence type="predicted"/>
<protein>
    <submittedName>
        <fullName evidence="3">Uncharacterized protein</fullName>
    </submittedName>
</protein>
<dbReference type="AlphaFoldDB" id="A0A8E6B6R4"/>
<evidence type="ECO:0000313" key="4">
    <source>
        <dbReference type="Proteomes" id="UP000676194"/>
    </source>
</evidence>
<accession>A0A8E6B6R4</accession>
<keyword evidence="2" id="KW-0732">Signal</keyword>
<dbReference type="EMBL" id="CP074694">
    <property type="protein sequence ID" value="QVL32908.1"/>
    <property type="molecule type" value="Genomic_DNA"/>
</dbReference>
<reference evidence="3" key="1">
    <citation type="submission" date="2021-05" db="EMBL/GenBank/DDBJ databases">
        <title>Complete genome sequence of the cellulolytic planctomycete Telmatocola sphagniphila SP2T and characterization of the first cellulase from planctomycetes.</title>
        <authorList>
            <person name="Rakitin A.L."/>
            <person name="Beletsky A.V."/>
            <person name="Naumoff D.G."/>
            <person name="Kulichevskaya I.S."/>
            <person name="Mardanov A.V."/>
            <person name="Ravin N.V."/>
            <person name="Dedysh S.N."/>
        </authorList>
    </citation>
    <scope>NUCLEOTIDE SEQUENCE</scope>
    <source>
        <strain evidence="3">SP2T</strain>
    </source>
</reference>
<keyword evidence="1" id="KW-0175">Coiled coil</keyword>
<name>A0A8E6B6R4_9BACT</name>
<evidence type="ECO:0000313" key="3">
    <source>
        <dbReference type="EMBL" id="QVL32908.1"/>
    </source>
</evidence>
<sequence>MKRLVFGFALVSGSLLGASYGFSHLDAQNPVANPTLTPTTPATETTTPELQVYPNVTGMTPAVQPYSSAQLHEQQEIMQLEQKSLQLAVALEAKRTPEREAELRKLVETIFDRRHALQVAEAKDLTEKLAKLQESLKVRQTKKVEIINRRIKELMGETDDLGWGLQRKDKLSPIIRVMAPSNNVPLGEVPQTNRIVPAEAIPATDAPSIPPMAVIPPQGKADPLISADSQDVKTLELQVKLAVIRLEEAEAALNNIRDQNASGIISVTEVEKAKYNVKKMKIEVELAQRRVEIAREAKESKNVPQNNSNTNRN</sequence>
<dbReference type="PROSITE" id="PS00018">
    <property type="entry name" value="EF_HAND_1"/>
    <property type="match status" value="1"/>
</dbReference>
<dbReference type="RefSeq" id="WP_213497798.1">
    <property type="nucleotide sequence ID" value="NZ_CP074694.1"/>
</dbReference>
<feature type="coiled-coil region" evidence="1">
    <location>
        <begin position="232"/>
        <end position="297"/>
    </location>
</feature>